<keyword evidence="3" id="KW-0547">Nucleotide-binding</keyword>
<evidence type="ECO:0000313" key="8">
    <source>
        <dbReference type="Proteomes" id="UP001454036"/>
    </source>
</evidence>
<dbReference type="Gene3D" id="3.40.50.300">
    <property type="entry name" value="P-loop containing nucleotide triphosphate hydrolases"/>
    <property type="match status" value="1"/>
</dbReference>
<keyword evidence="8" id="KW-1185">Reference proteome</keyword>
<keyword evidence="7" id="KW-0347">Helicase</keyword>
<dbReference type="SUPFAM" id="SSF52540">
    <property type="entry name" value="P-loop containing nucleoside triphosphate hydrolases"/>
    <property type="match status" value="1"/>
</dbReference>
<proteinExistence type="inferred from homology"/>
<comment type="caution">
    <text evidence="7">The sequence shown here is derived from an EMBL/GenBank/DDBJ whole genome shotgun (WGS) entry which is preliminary data.</text>
</comment>
<protein>
    <submittedName>
        <fullName evidence="7">DNA helicase</fullName>
    </submittedName>
</protein>
<dbReference type="InterPro" id="IPR003593">
    <property type="entry name" value="AAA+_ATPase"/>
</dbReference>
<keyword evidence="2" id="KW-0677">Repeat</keyword>
<reference evidence="7 8" key="1">
    <citation type="submission" date="2024-01" db="EMBL/GenBank/DDBJ databases">
        <title>The complete chloroplast genome sequence of Lithospermum erythrorhizon: insights into the phylogenetic relationship among Boraginaceae species and the maternal lineages of purple gromwells.</title>
        <authorList>
            <person name="Okada T."/>
            <person name="Watanabe K."/>
        </authorList>
    </citation>
    <scope>NUCLEOTIDE SEQUENCE [LARGE SCALE GENOMIC DNA]</scope>
</reference>
<evidence type="ECO:0000256" key="1">
    <source>
        <dbReference type="ARBA" id="ARBA00010378"/>
    </source>
</evidence>
<dbReference type="InterPro" id="IPR000641">
    <property type="entry name" value="CbxX/CfxQ"/>
</dbReference>
<dbReference type="EMBL" id="BAABME010026212">
    <property type="protein sequence ID" value="GAA0173500.1"/>
    <property type="molecule type" value="Genomic_DNA"/>
</dbReference>
<dbReference type="PANTHER" id="PTHR43392:SF2">
    <property type="entry name" value="AAA-TYPE ATPASE FAMILY PROTEIN _ ANKYRIN REPEAT FAMILY PROTEIN"/>
    <property type="match status" value="1"/>
</dbReference>
<evidence type="ECO:0000256" key="5">
    <source>
        <dbReference type="SAM" id="MobiDB-lite"/>
    </source>
</evidence>
<evidence type="ECO:0000256" key="3">
    <source>
        <dbReference type="ARBA" id="ARBA00022741"/>
    </source>
</evidence>
<dbReference type="FunFam" id="3.40.50.300:FF:000216">
    <property type="entry name" value="Type VII secretion ATPase EccA"/>
    <property type="match status" value="1"/>
</dbReference>
<evidence type="ECO:0000259" key="6">
    <source>
        <dbReference type="SMART" id="SM00382"/>
    </source>
</evidence>
<dbReference type="InterPro" id="IPR050773">
    <property type="entry name" value="CbxX/CfxQ_RuBisCO_ESX"/>
</dbReference>
<dbReference type="PANTHER" id="PTHR43392">
    <property type="entry name" value="AAA-TYPE ATPASE FAMILY PROTEIN / ANKYRIN REPEAT FAMILY PROTEIN"/>
    <property type="match status" value="1"/>
</dbReference>
<dbReference type="InterPro" id="IPR004146">
    <property type="entry name" value="DC1"/>
</dbReference>
<evidence type="ECO:0000256" key="2">
    <source>
        <dbReference type="ARBA" id="ARBA00022737"/>
    </source>
</evidence>
<feature type="region of interest" description="Disordered" evidence="5">
    <location>
        <begin position="246"/>
        <end position="267"/>
    </location>
</feature>
<gene>
    <name evidence="7" type="ORF">LIER_41537</name>
</gene>
<dbReference type="SUPFAM" id="SSF57889">
    <property type="entry name" value="Cysteine-rich domain"/>
    <property type="match status" value="2"/>
</dbReference>
<feature type="domain" description="AAA+ ATPase" evidence="6">
    <location>
        <begin position="320"/>
        <end position="456"/>
    </location>
</feature>
<dbReference type="GO" id="GO:0016887">
    <property type="term" value="F:ATP hydrolysis activity"/>
    <property type="evidence" value="ECO:0007669"/>
    <property type="project" value="InterPro"/>
</dbReference>
<dbReference type="PRINTS" id="PR00819">
    <property type="entry name" value="CBXCFQXSUPER"/>
</dbReference>
<organism evidence="7 8">
    <name type="scientific">Lithospermum erythrorhizon</name>
    <name type="common">Purple gromwell</name>
    <name type="synonym">Lithospermum officinale var. erythrorhizon</name>
    <dbReference type="NCBI Taxonomy" id="34254"/>
    <lineage>
        <taxon>Eukaryota</taxon>
        <taxon>Viridiplantae</taxon>
        <taxon>Streptophyta</taxon>
        <taxon>Embryophyta</taxon>
        <taxon>Tracheophyta</taxon>
        <taxon>Spermatophyta</taxon>
        <taxon>Magnoliopsida</taxon>
        <taxon>eudicotyledons</taxon>
        <taxon>Gunneridae</taxon>
        <taxon>Pentapetalae</taxon>
        <taxon>asterids</taxon>
        <taxon>lamiids</taxon>
        <taxon>Boraginales</taxon>
        <taxon>Boraginaceae</taxon>
        <taxon>Boraginoideae</taxon>
        <taxon>Lithospermeae</taxon>
        <taxon>Lithospermum</taxon>
    </lineage>
</organism>
<dbReference type="CDD" id="cd00009">
    <property type="entry name" value="AAA"/>
    <property type="match status" value="1"/>
</dbReference>
<evidence type="ECO:0000256" key="4">
    <source>
        <dbReference type="ARBA" id="ARBA00022840"/>
    </source>
</evidence>
<dbReference type="GO" id="GO:0004386">
    <property type="term" value="F:helicase activity"/>
    <property type="evidence" value="ECO:0007669"/>
    <property type="project" value="UniProtKB-KW"/>
</dbReference>
<name>A0AAV3RB42_LITER</name>
<dbReference type="InterPro" id="IPR027417">
    <property type="entry name" value="P-loop_NTPase"/>
</dbReference>
<dbReference type="SMART" id="SM00382">
    <property type="entry name" value="AAA"/>
    <property type="match status" value="1"/>
</dbReference>
<dbReference type="Gene3D" id="1.10.8.60">
    <property type="match status" value="1"/>
</dbReference>
<dbReference type="InterPro" id="IPR003959">
    <property type="entry name" value="ATPase_AAA_core"/>
</dbReference>
<dbReference type="Pfam" id="PF00004">
    <property type="entry name" value="AAA"/>
    <property type="match status" value="1"/>
</dbReference>
<dbReference type="InterPro" id="IPR046349">
    <property type="entry name" value="C1-like_sf"/>
</dbReference>
<dbReference type="Pfam" id="PF03107">
    <property type="entry name" value="C1_2"/>
    <property type="match status" value="4"/>
</dbReference>
<evidence type="ECO:0000313" key="7">
    <source>
        <dbReference type="EMBL" id="GAA0173500.1"/>
    </source>
</evidence>
<keyword evidence="4" id="KW-0067">ATP-binding</keyword>
<comment type="similarity">
    <text evidence="1">Belongs to the CbxX/CfxQ family.</text>
</comment>
<dbReference type="Proteomes" id="UP001454036">
    <property type="component" value="Unassembled WGS sequence"/>
</dbReference>
<dbReference type="AlphaFoldDB" id="A0AAV3RB42"/>
<feature type="compositionally biased region" description="Low complexity" evidence="5">
    <location>
        <begin position="246"/>
        <end position="260"/>
    </location>
</feature>
<sequence>MKQIMHFSHDHPLILKNQVQKLDGGAFPVCNCCSKQVSSGPAYRCEECQYFMHKNCAEIPLEITHPMHSYHKLRLLAKSPYNVGTGTCNACSKGMSGFIYHCSICYFDLDIHCAFLERTKNYKHISHDHPLTYHPRLALIKCDACGVAKPDGSFQCVECPLWIHENCAYLQTSITFLPHIHSLALSFRLPVAFLAYNVCCSVCQGRIDPGYWVYHCESCKYFVHLKCMVTGTLKIENQNSIQAIESSNGSQGSAMGSGSSWQHQPHQGKKSDAVLMEELEKELSNIIGLEDLKEQLRTWAKGLLLDYRRQKLGINVGARKPPHMAFLGNPGTGKTTVARILGRLLHNLGVLSSDKVVEVQRTDLVAEYLGQTGPKTKAKIDEAEGGILFVDEAYRLIVPTSSGHTQDLGLEALEEIMSVMEGGKLSIIFAGYREPMQRVLASNEGFRRRINTLFIFDNYSCEELAKILDKEMTKKGSKFFGFQLEPSCSINVVAALIKKMTTEEQRNKMNAGMVDQMLTKARENLDRRLPVDCADKNLLVTITFKDLEVSLESLNKNQAIGFESNK</sequence>
<dbReference type="GO" id="GO:0005524">
    <property type="term" value="F:ATP binding"/>
    <property type="evidence" value="ECO:0007669"/>
    <property type="project" value="UniProtKB-KW"/>
</dbReference>
<accession>A0AAV3RB42</accession>
<keyword evidence="7" id="KW-0378">Hydrolase</keyword>